<accession>A0ABT8YZR0</accession>
<keyword evidence="6 11" id="KW-0479">Metal-binding</keyword>
<keyword evidence="5 11" id="KW-0004">4Fe-4S</keyword>
<evidence type="ECO:0000256" key="7">
    <source>
        <dbReference type="ARBA" id="ARBA00023004"/>
    </source>
</evidence>
<dbReference type="Proteomes" id="UP001175147">
    <property type="component" value="Unassembled WGS sequence"/>
</dbReference>
<dbReference type="RefSeq" id="WP_304385960.1">
    <property type="nucleotide sequence ID" value="NZ_JAUPBL010000097.1"/>
</dbReference>
<organism evidence="13 14">
    <name type="scientific">Brachyspira innocens</name>
    <dbReference type="NCBI Taxonomy" id="13264"/>
    <lineage>
        <taxon>Bacteria</taxon>
        <taxon>Pseudomonadati</taxon>
        <taxon>Spirochaetota</taxon>
        <taxon>Spirochaetia</taxon>
        <taxon>Brachyspirales</taxon>
        <taxon>Brachyspiraceae</taxon>
        <taxon>Brachyspira</taxon>
    </lineage>
</organism>
<dbReference type="NCBIfam" id="TIGR00718">
    <property type="entry name" value="sda_alpha"/>
    <property type="match status" value="1"/>
</dbReference>
<comment type="cofactor">
    <cofactor evidence="1 11">
        <name>[4Fe-4S] cluster</name>
        <dbReference type="ChEBI" id="CHEBI:49883"/>
    </cofactor>
</comment>
<name>A0ABT8YZR0_9SPIR</name>
<comment type="catalytic activity">
    <reaction evidence="10 11">
        <text>L-serine = pyruvate + NH4(+)</text>
        <dbReference type="Rhea" id="RHEA:19169"/>
        <dbReference type="ChEBI" id="CHEBI:15361"/>
        <dbReference type="ChEBI" id="CHEBI:28938"/>
        <dbReference type="ChEBI" id="CHEBI:33384"/>
        <dbReference type="EC" id="4.3.1.17"/>
    </reaction>
</comment>
<evidence type="ECO:0000256" key="9">
    <source>
        <dbReference type="ARBA" id="ARBA00023239"/>
    </source>
</evidence>
<comment type="similarity">
    <text evidence="3 11">Belongs to the iron-sulfur dependent L-serine dehydratase family.</text>
</comment>
<proteinExistence type="inferred from homology"/>
<evidence type="ECO:0000313" key="14">
    <source>
        <dbReference type="Proteomes" id="UP001175147"/>
    </source>
</evidence>
<evidence type="ECO:0000256" key="1">
    <source>
        <dbReference type="ARBA" id="ARBA00001966"/>
    </source>
</evidence>
<feature type="domain" description="Serine dehydratase-like alpha subunit" evidence="12">
    <location>
        <begin position="15"/>
        <end position="275"/>
    </location>
</feature>
<keyword evidence="14" id="KW-1185">Reference proteome</keyword>
<evidence type="ECO:0000256" key="6">
    <source>
        <dbReference type="ARBA" id="ARBA00022723"/>
    </source>
</evidence>
<evidence type="ECO:0000256" key="11">
    <source>
        <dbReference type="RuleBase" id="RU366059"/>
    </source>
</evidence>
<dbReference type="InterPro" id="IPR051318">
    <property type="entry name" value="Fe-S_L-Ser"/>
</dbReference>
<reference evidence="13" key="1">
    <citation type="submission" date="2023-07" db="EMBL/GenBank/DDBJ databases">
        <title>Mucosal microbiota of week-old chicken and adult hens.</title>
        <authorList>
            <person name="Volf J."/>
            <person name="Karasova D."/>
            <person name="Crhanova M."/>
            <person name="Faldynova M."/>
            <person name="Prikrylova H."/>
            <person name="Zeman M."/>
            <person name="Babak V."/>
            <person name="Rajova J."/>
            <person name="Rychlik I."/>
        </authorList>
    </citation>
    <scope>NUCLEOTIDE SEQUENCE</scope>
    <source>
        <strain evidence="13">ET902</strain>
    </source>
</reference>
<comment type="pathway">
    <text evidence="2">Carbohydrate biosynthesis; gluconeogenesis.</text>
</comment>
<evidence type="ECO:0000256" key="8">
    <source>
        <dbReference type="ARBA" id="ARBA00023014"/>
    </source>
</evidence>
<keyword evidence="9 11" id="KW-0456">Lyase</keyword>
<dbReference type="PANTHER" id="PTHR30182">
    <property type="entry name" value="L-SERINE DEHYDRATASE"/>
    <property type="match status" value="1"/>
</dbReference>
<dbReference type="EMBL" id="JAUPBM010000091">
    <property type="protein sequence ID" value="MDO7020688.1"/>
    <property type="molecule type" value="Genomic_DNA"/>
</dbReference>
<keyword evidence="8 11" id="KW-0411">Iron-sulfur</keyword>
<dbReference type="EC" id="4.3.1.17" evidence="11"/>
<sequence>MYIKSIESLVAIANEQNKKISDIVIDIEAKSEKTDRQAIIDKMTSYYDIMKESVENGKKDKFNFVTGLQNECVDIVEKFYKAKKSILGETVGEVVTAAMAVSGYNACMGKIIAAPTAGSCGIMPAVLTVCENRGYKKEDIVKSMFTAAGLADIIAQIATFAGAGGGCMAECGSAAAMASSACAEIMGGTPEECAHAFALSLSAVLGLICDPVAGFVEVPCMGKNVMSAVHAIVSAELACAGFKSVIPPDEVVLAMKEVGDGMDERFRETAKGGLANTPTGRAIAEKLLGRINK</sequence>
<dbReference type="GO" id="GO:0003941">
    <property type="term" value="F:L-serine ammonia-lyase activity"/>
    <property type="evidence" value="ECO:0007669"/>
    <property type="project" value="UniProtKB-EC"/>
</dbReference>
<dbReference type="PANTHER" id="PTHR30182:SF1">
    <property type="entry name" value="L-SERINE DEHYDRATASE 1"/>
    <property type="match status" value="1"/>
</dbReference>
<gene>
    <name evidence="13" type="primary">sdaAA</name>
    <name evidence="13" type="ORF">Q5M86_07870</name>
</gene>
<comment type="caution">
    <text evidence="13">The sequence shown here is derived from an EMBL/GenBank/DDBJ whole genome shotgun (WGS) entry which is preliminary data.</text>
</comment>
<protein>
    <recommendedName>
        <fullName evidence="11">L-serine dehydratase</fullName>
        <ecNumber evidence="11">4.3.1.17</ecNumber>
    </recommendedName>
</protein>
<evidence type="ECO:0000256" key="4">
    <source>
        <dbReference type="ARBA" id="ARBA00022432"/>
    </source>
</evidence>
<dbReference type="SUPFAM" id="SSF103378">
    <property type="entry name" value="2-methylcitrate dehydratase PrpD"/>
    <property type="match status" value="1"/>
</dbReference>
<evidence type="ECO:0000256" key="5">
    <source>
        <dbReference type="ARBA" id="ARBA00022485"/>
    </source>
</evidence>
<keyword evidence="7 11" id="KW-0408">Iron</keyword>
<evidence type="ECO:0000256" key="2">
    <source>
        <dbReference type="ARBA" id="ARBA00004742"/>
    </source>
</evidence>
<dbReference type="Pfam" id="PF03313">
    <property type="entry name" value="SDH_alpha"/>
    <property type="match status" value="1"/>
</dbReference>
<evidence type="ECO:0000256" key="3">
    <source>
        <dbReference type="ARBA" id="ARBA00008636"/>
    </source>
</evidence>
<evidence type="ECO:0000259" key="12">
    <source>
        <dbReference type="Pfam" id="PF03313"/>
    </source>
</evidence>
<keyword evidence="4 11" id="KW-0312">Gluconeogenesis</keyword>
<dbReference type="InterPro" id="IPR004642">
    <property type="entry name" value="Ser_deHydtase_asu"/>
</dbReference>
<dbReference type="InterPro" id="IPR036148">
    <property type="entry name" value="MmgE/PrpD_sf"/>
</dbReference>
<evidence type="ECO:0000256" key="10">
    <source>
        <dbReference type="ARBA" id="ARBA00049406"/>
    </source>
</evidence>
<evidence type="ECO:0000313" key="13">
    <source>
        <dbReference type="EMBL" id="MDO7020688.1"/>
    </source>
</evidence>
<dbReference type="InterPro" id="IPR005130">
    <property type="entry name" value="Ser_deHydtase-like_asu"/>
</dbReference>